<dbReference type="PANTHER" id="PTHR10363:SF2">
    <property type="entry name" value="BLEOMYCIN HYDROLASE"/>
    <property type="match status" value="1"/>
</dbReference>
<gene>
    <name evidence="5" type="ORF">EVA_04707</name>
</gene>
<evidence type="ECO:0000256" key="2">
    <source>
        <dbReference type="ARBA" id="ARBA00022801"/>
    </source>
</evidence>
<dbReference type="GO" id="GO:0009636">
    <property type="term" value="P:response to toxic substance"/>
    <property type="evidence" value="ECO:0007669"/>
    <property type="project" value="TreeGrafter"/>
</dbReference>
<evidence type="ECO:0000313" key="5">
    <source>
        <dbReference type="EMBL" id="EJX07182.1"/>
    </source>
</evidence>
<keyword evidence="2 4" id="KW-0378">Hydrolase</keyword>
<proteinExistence type="inferred from homology"/>
<keyword evidence="5" id="KW-0031">Aminopeptidase</keyword>
<protein>
    <submittedName>
        <fullName evidence="5">Aminopeptidase C</fullName>
    </submittedName>
</protein>
<comment type="similarity">
    <text evidence="4">Belongs to the peptidase C1 family.</text>
</comment>
<dbReference type="SUPFAM" id="SSF54001">
    <property type="entry name" value="Cysteine proteinases"/>
    <property type="match status" value="1"/>
</dbReference>
<dbReference type="CDD" id="cd00585">
    <property type="entry name" value="Peptidase_C1B"/>
    <property type="match status" value="1"/>
</dbReference>
<dbReference type="GO" id="GO:0043418">
    <property type="term" value="P:homocysteine catabolic process"/>
    <property type="evidence" value="ECO:0007669"/>
    <property type="project" value="TreeGrafter"/>
</dbReference>
<keyword evidence="1 4" id="KW-0645">Protease</keyword>
<evidence type="ECO:0000256" key="3">
    <source>
        <dbReference type="ARBA" id="ARBA00022807"/>
    </source>
</evidence>
<sequence>MKKIMLALLLAVPATLLQAQSAAGGISTEMLEQFKTSHAASAANRALTHALAGTDINKLATNSNNPASYDTHFSHKVESKGITDQKSSGRCWLFTGLNVMRAKMIAQHHLGEFQFSQSYNFFFDQLEKSNLFLQAVIDKAKLPMEDKTVEWLFQHPLSDGGTFCGVQDVVMKYGVVPAEVMPETYAANNTSRMASILSLKLREYGLELRKALADGKKAKDVERRKTEMLGDIYHILALSLGEPPMKFTWTMKDAQGKPISTKEYTPKSFYEEYFGTNLKDQFVMLMNDPSRPYHKTYTIDLDRHSYDGNQWTYINLPMEEIKAMAIASIKDSTMMYYSCDVAKCYNPATGVSSLDNFDYASLFNVNFPMDKADRIRTFASASSHAMTLMAVDLDEQGRPKKWMVENSWGPTSGYRGHIIMTDEWFDEYSFRLVVDKKYVPAKTLKLLEQQPTLLPAWDPLFAPEQ</sequence>
<accession>J9GI10</accession>
<comment type="caution">
    <text evidence="5">The sequence shown here is derived from an EMBL/GenBank/DDBJ whole genome shotgun (WGS) entry which is preliminary data.</text>
</comment>
<dbReference type="Pfam" id="PF03051">
    <property type="entry name" value="Peptidase_C1_2"/>
    <property type="match status" value="1"/>
</dbReference>
<evidence type="ECO:0000256" key="1">
    <source>
        <dbReference type="ARBA" id="ARBA00022670"/>
    </source>
</evidence>
<dbReference type="PANTHER" id="PTHR10363">
    <property type="entry name" value="BLEOMYCIN HYDROLASE"/>
    <property type="match status" value="1"/>
</dbReference>
<evidence type="ECO:0000256" key="4">
    <source>
        <dbReference type="PIRNR" id="PIRNR005700"/>
    </source>
</evidence>
<dbReference type="GO" id="GO:0070005">
    <property type="term" value="F:cysteine-type aminopeptidase activity"/>
    <property type="evidence" value="ECO:0007669"/>
    <property type="project" value="InterPro"/>
</dbReference>
<dbReference type="GO" id="GO:0005737">
    <property type="term" value="C:cytoplasm"/>
    <property type="evidence" value="ECO:0007669"/>
    <property type="project" value="TreeGrafter"/>
</dbReference>
<dbReference type="InterPro" id="IPR004134">
    <property type="entry name" value="Peptidase_C1B"/>
</dbReference>
<name>J9GI10_9ZZZZ</name>
<dbReference type="PIRSF" id="PIRSF005700">
    <property type="entry name" value="PepC"/>
    <property type="match status" value="1"/>
</dbReference>
<dbReference type="InterPro" id="IPR000169">
    <property type="entry name" value="Pept_cys_AS"/>
</dbReference>
<dbReference type="PROSITE" id="PS00139">
    <property type="entry name" value="THIOL_PROTEASE_CYS"/>
    <property type="match status" value="1"/>
</dbReference>
<dbReference type="AlphaFoldDB" id="J9GI10"/>
<dbReference type="InterPro" id="IPR038765">
    <property type="entry name" value="Papain-like_cys_pep_sf"/>
</dbReference>
<dbReference type="Gene3D" id="3.90.70.10">
    <property type="entry name" value="Cysteine proteinases"/>
    <property type="match status" value="1"/>
</dbReference>
<organism evidence="5">
    <name type="scientific">gut metagenome</name>
    <dbReference type="NCBI Taxonomy" id="749906"/>
    <lineage>
        <taxon>unclassified sequences</taxon>
        <taxon>metagenomes</taxon>
        <taxon>organismal metagenomes</taxon>
    </lineage>
</organism>
<dbReference type="EMBL" id="AMCI01000949">
    <property type="protein sequence ID" value="EJX07182.1"/>
    <property type="molecule type" value="Genomic_DNA"/>
</dbReference>
<keyword evidence="3 4" id="KW-0788">Thiol protease</keyword>
<reference evidence="5" key="1">
    <citation type="journal article" date="2012" name="PLoS ONE">
        <title>Gene sets for utilization of primary and secondary nutrition supplies in the distal gut of endangered iberian lynx.</title>
        <authorList>
            <person name="Alcaide M."/>
            <person name="Messina E."/>
            <person name="Richter M."/>
            <person name="Bargiela R."/>
            <person name="Peplies J."/>
            <person name="Huws S.A."/>
            <person name="Newbold C.J."/>
            <person name="Golyshin P.N."/>
            <person name="Simon M.A."/>
            <person name="Lopez G."/>
            <person name="Yakimov M.M."/>
            <person name="Ferrer M."/>
        </authorList>
    </citation>
    <scope>NUCLEOTIDE SEQUENCE</scope>
</reference>
<dbReference type="GO" id="GO:0006508">
    <property type="term" value="P:proteolysis"/>
    <property type="evidence" value="ECO:0007669"/>
    <property type="project" value="UniProtKB-KW"/>
</dbReference>